<keyword evidence="3 6" id="KW-1133">Transmembrane helix</keyword>
<proteinExistence type="inferred from homology"/>
<dbReference type="InterPro" id="IPR000412">
    <property type="entry name" value="ABC_2_transport"/>
</dbReference>
<dbReference type="RefSeq" id="WP_157390002.1">
    <property type="nucleotide sequence ID" value="NZ_WRPP01000005.1"/>
</dbReference>
<evidence type="ECO:0000259" key="7">
    <source>
        <dbReference type="PROSITE" id="PS51012"/>
    </source>
</evidence>
<dbReference type="Proteomes" id="UP000466794">
    <property type="component" value="Unassembled WGS sequence"/>
</dbReference>
<feature type="transmembrane region" description="Helical" evidence="6">
    <location>
        <begin position="183"/>
        <end position="209"/>
    </location>
</feature>
<evidence type="ECO:0000256" key="3">
    <source>
        <dbReference type="ARBA" id="ARBA00022989"/>
    </source>
</evidence>
<dbReference type="InterPro" id="IPR051784">
    <property type="entry name" value="Nod_factor_ABC_transporter"/>
</dbReference>
<keyword evidence="5" id="KW-0046">Antibiotic resistance</keyword>
<feature type="domain" description="ABC transmembrane type-2" evidence="7">
    <location>
        <begin position="32"/>
        <end position="263"/>
    </location>
</feature>
<accession>A0A7K1V181</accession>
<comment type="caution">
    <text evidence="8">The sequence shown here is derived from an EMBL/GenBank/DDBJ whole genome shotgun (WGS) entry which is preliminary data.</text>
</comment>
<name>A0A7K1V181_9NOCA</name>
<feature type="transmembrane region" description="Helical" evidence="6">
    <location>
        <begin position="120"/>
        <end position="144"/>
    </location>
</feature>
<keyword evidence="9" id="KW-1185">Reference proteome</keyword>
<keyword evidence="2 6" id="KW-0812">Transmembrane</keyword>
<comment type="caution">
    <text evidence="6">Lacks conserved residue(s) required for the propagation of feature annotation.</text>
</comment>
<evidence type="ECO:0000313" key="8">
    <source>
        <dbReference type="EMBL" id="MVU80334.1"/>
    </source>
</evidence>
<dbReference type="AlphaFoldDB" id="A0A7K1V181"/>
<dbReference type="Pfam" id="PF12698">
    <property type="entry name" value="ABC2_membrane_3"/>
    <property type="match status" value="1"/>
</dbReference>
<dbReference type="PIRSF" id="PIRSF006648">
    <property type="entry name" value="DrrB"/>
    <property type="match status" value="1"/>
</dbReference>
<evidence type="ECO:0000256" key="1">
    <source>
        <dbReference type="ARBA" id="ARBA00004141"/>
    </source>
</evidence>
<dbReference type="PANTHER" id="PTHR43229">
    <property type="entry name" value="NODULATION PROTEIN J"/>
    <property type="match status" value="1"/>
</dbReference>
<feature type="transmembrane region" description="Helical" evidence="6">
    <location>
        <begin position="29"/>
        <end position="52"/>
    </location>
</feature>
<dbReference type="GO" id="GO:0043190">
    <property type="term" value="C:ATP-binding cassette (ABC) transporter complex"/>
    <property type="evidence" value="ECO:0007669"/>
    <property type="project" value="InterPro"/>
</dbReference>
<comment type="subcellular location">
    <subcellularLocation>
        <location evidence="6">Cell membrane</location>
        <topology evidence="6">Multi-pass membrane protein</topology>
    </subcellularLocation>
    <subcellularLocation>
        <location evidence="1">Membrane</location>
        <topology evidence="1">Multi-pass membrane protein</topology>
    </subcellularLocation>
</comment>
<keyword evidence="6" id="KW-1003">Cell membrane</keyword>
<keyword evidence="4 6" id="KW-0472">Membrane</keyword>
<dbReference type="EMBL" id="WRPP01000005">
    <property type="protein sequence ID" value="MVU80334.1"/>
    <property type="molecule type" value="Genomic_DNA"/>
</dbReference>
<dbReference type="PRINTS" id="PR00164">
    <property type="entry name" value="ABC2TRNSPORT"/>
</dbReference>
<keyword evidence="6" id="KW-0813">Transport</keyword>
<sequence length="266" mass="28437">MTAATGRAVGAWQGAWLLVEAYWTWYQRYWTATLFSTMVYPLLFLLTMGVGVGSQVQAGPATGGVSYLHYIAPTVLVAGSMQQGVADSGYRVLSGFKMQRDYVAVTATPVTPGQILGGHILWNSILLTLTGAVYATVAALFGAWSNPGVVVVVLVGTLTGLACATPTAALAAKTFDEGGRFALLFRFLVLPMTLLAGTFFPIGSLPLVLRWLAWVFPLWHGNQLAHAATIGGVGGWAVTGHLAYLCAVFALGWVAAHRFFYQRLVY</sequence>
<gene>
    <name evidence="8" type="ORF">GPX89_24180</name>
</gene>
<dbReference type="GO" id="GO:0140359">
    <property type="term" value="F:ABC-type transporter activity"/>
    <property type="evidence" value="ECO:0007669"/>
    <property type="project" value="InterPro"/>
</dbReference>
<comment type="similarity">
    <text evidence="6">Belongs to the ABC-2 integral membrane protein family.</text>
</comment>
<feature type="transmembrane region" description="Helical" evidence="6">
    <location>
        <begin position="150"/>
        <end position="171"/>
    </location>
</feature>
<evidence type="ECO:0000256" key="6">
    <source>
        <dbReference type="RuleBase" id="RU361157"/>
    </source>
</evidence>
<reference evidence="8 9" key="1">
    <citation type="submission" date="2019-12" db="EMBL/GenBank/DDBJ databases">
        <title>Nocardia sp. nov. ET3-3 isolated from soil.</title>
        <authorList>
            <person name="Kanchanasin P."/>
            <person name="Tanasupawat S."/>
            <person name="Yuki M."/>
            <person name="Kudo T."/>
        </authorList>
    </citation>
    <scope>NUCLEOTIDE SEQUENCE [LARGE SCALE GENOMIC DNA]</scope>
    <source>
        <strain evidence="8 9">ET3-3</strain>
    </source>
</reference>
<dbReference type="InterPro" id="IPR047817">
    <property type="entry name" value="ABC2_TM_bact-type"/>
</dbReference>
<dbReference type="PANTHER" id="PTHR43229:SF2">
    <property type="entry name" value="NODULATION PROTEIN J"/>
    <property type="match status" value="1"/>
</dbReference>
<protein>
    <recommendedName>
        <fullName evidence="6">Transport permease protein</fullName>
    </recommendedName>
</protein>
<evidence type="ECO:0000256" key="5">
    <source>
        <dbReference type="ARBA" id="ARBA00023251"/>
    </source>
</evidence>
<dbReference type="PROSITE" id="PS51012">
    <property type="entry name" value="ABC_TM2"/>
    <property type="match status" value="1"/>
</dbReference>
<evidence type="ECO:0000256" key="2">
    <source>
        <dbReference type="ARBA" id="ARBA00022692"/>
    </source>
</evidence>
<evidence type="ECO:0000313" key="9">
    <source>
        <dbReference type="Proteomes" id="UP000466794"/>
    </source>
</evidence>
<dbReference type="InterPro" id="IPR013525">
    <property type="entry name" value="ABC2_TM"/>
</dbReference>
<dbReference type="GO" id="GO:0046677">
    <property type="term" value="P:response to antibiotic"/>
    <property type="evidence" value="ECO:0007669"/>
    <property type="project" value="UniProtKB-KW"/>
</dbReference>
<evidence type="ECO:0000256" key="4">
    <source>
        <dbReference type="ARBA" id="ARBA00023136"/>
    </source>
</evidence>
<organism evidence="8 9">
    <name type="scientific">Nocardia terrae</name>
    <dbReference type="NCBI Taxonomy" id="2675851"/>
    <lineage>
        <taxon>Bacteria</taxon>
        <taxon>Bacillati</taxon>
        <taxon>Actinomycetota</taxon>
        <taxon>Actinomycetes</taxon>
        <taxon>Mycobacteriales</taxon>
        <taxon>Nocardiaceae</taxon>
        <taxon>Nocardia</taxon>
    </lineage>
</organism>